<dbReference type="EMBL" id="CAIJEN010000016">
    <property type="protein sequence ID" value="CAD0095702.1"/>
    <property type="molecule type" value="Genomic_DNA"/>
</dbReference>
<name>A0A9N8K0M9_9PEZI</name>
<comment type="caution">
    <text evidence="2">The sequence shown here is derived from an EMBL/GenBank/DDBJ whole genome shotgun (WGS) entry which is preliminary data.</text>
</comment>
<dbReference type="AlphaFoldDB" id="A0A9N8K0M9"/>
<evidence type="ECO:0000313" key="3">
    <source>
        <dbReference type="Proteomes" id="UP000716446"/>
    </source>
</evidence>
<evidence type="ECO:0000259" key="1">
    <source>
        <dbReference type="Pfam" id="PF24969"/>
    </source>
</evidence>
<protein>
    <recommendedName>
        <fullName evidence="1">Leucine-rich repeat domain-containing protein</fullName>
    </recommendedName>
</protein>
<keyword evidence="3" id="KW-1185">Reference proteome</keyword>
<dbReference type="Pfam" id="PF24969">
    <property type="entry name" value="LRR_15"/>
    <property type="match status" value="1"/>
</dbReference>
<feature type="domain" description="Leucine-rich repeat" evidence="1">
    <location>
        <begin position="151"/>
        <end position="424"/>
    </location>
</feature>
<dbReference type="Gene3D" id="3.80.10.10">
    <property type="entry name" value="Ribonuclease Inhibitor"/>
    <property type="match status" value="1"/>
</dbReference>
<dbReference type="InterPro" id="IPR032675">
    <property type="entry name" value="LRR_dom_sf"/>
</dbReference>
<sequence length="511" mass="58618">MLDKLPYEVLHLVLRNLATTPELIHYDDEEQNDYHLSNWKTLAQLCKVSRQLRVVAEPLLYRSYAKPDSSSDPEGHYSFRKFLATVLGRPELLQCIRSLYIGAWRHYTRCELQHAAKSKYKACKARVCDVHFPPELHSLYDKHAKASVLGDAWKEALDAGEEAAEIALLMSLTPNLERIEFCMPHLSFGADTAPMYFWPRLLVASADWEPSSHFHRLESVMIHKKSLKPGMRWPQPHEAGFEIDPFLPFIGLPQLKTFYNESDGRGFYRKRPEEYPINEEESHLTELTLGASYINSLELTQILKRCTKLEVFDCHFEQERSFIPDFSWNTVGEALSNSRHTLEEITLNADLMSQMVTEDSTPSEGTCVSIGSLRAFTSLKKLDVLQTTLLGFENMIDHINLVVPALPFEEILPSSLESLTIDWCSLTLVPYLEGMLTTLKEKFPRLREIQLSVIDLNSFNMNHDPWDQHEALMQERKDRVERLKQGFIKAGVEWIGGAPMVASATDHIHET</sequence>
<dbReference type="SUPFAM" id="SSF52047">
    <property type="entry name" value="RNI-like"/>
    <property type="match status" value="1"/>
</dbReference>
<dbReference type="InterPro" id="IPR056867">
    <property type="entry name" value="LRR_15"/>
</dbReference>
<evidence type="ECO:0000313" key="2">
    <source>
        <dbReference type="EMBL" id="CAD0095702.1"/>
    </source>
</evidence>
<dbReference type="Proteomes" id="UP000716446">
    <property type="component" value="Unassembled WGS sequence"/>
</dbReference>
<gene>
    <name evidence="2" type="ORF">AWRI4619_LOCUS8926</name>
</gene>
<proteinExistence type="predicted"/>
<organism evidence="2 3">
    <name type="scientific">Aureobasidium vineae</name>
    <dbReference type="NCBI Taxonomy" id="2773715"/>
    <lineage>
        <taxon>Eukaryota</taxon>
        <taxon>Fungi</taxon>
        <taxon>Dikarya</taxon>
        <taxon>Ascomycota</taxon>
        <taxon>Pezizomycotina</taxon>
        <taxon>Dothideomycetes</taxon>
        <taxon>Dothideomycetidae</taxon>
        <taxon>Dothideales</taxon>
        <taxon>Saccotheciaceae</taxon>
        <taxon>Aureobasidium</taxon>
    </lineage>
</organism>
<reference evidence="2" key="1">
    <citation type="submission" date="2020-06" db="EMBL/GenBank/DDBJ databases">
        <authorList>
            <person name="Onetto C."/>
        </authorList>
    </citation>
    <scope>NUCLEOTIDE SEQUENCE</scope>
</reference>
<accession>A0A9N8K0M9</accession>